<dbReference type="GO" id="GO:0005886">
    <property type="term" value="C:plasma membrane"/>
    <property type="evidence" value="ECO:0007669"/>
    <property type="project" value="UniProtKB-SubCell"/>
</dbReference>
<feature type="transmembrane region" description="Helical" evidence="6">
    <location>
        <begin position="41"/>
        <end position="66"/>
    </location>
</feature>
<dbReference type="PANTHER" id="PTHR30086">
    <property type="entry name" value="ARGININE EXPORTER PROTEIN ARGO"/>
    <property type="match status" value="1"/>
</dbReference>
<evidence type="ECO:0000256" key="4">
    <source>
        <dbReference type="ARBA" id="ARBA00022989"/>
    </source>
</evidence>
<feature type="transmembrane region" description="Helical" evidence="6">
    <location>
        <begin position="151"/>
        <end position="175"/>
    </location>
</feature>
<evidence type="ECO:0000256" key="1">
    <source>
        <dbReference type="ARBA" id="ARBA00004651"/>
    </source>
</evidence>
<dbReference type="PANTHER" id="PTHR30086:SF20">
    <property type="entry name" value="ARGININE EXPORTER PROTEIN ARGO-RELATED"/>
    <property type="match status" value="1"/>
</dbReference>
<proteinExistence type="predicted"/>
<dbReference type="InterPro" id="IPR001123">
    <property type="entry name" value="LeuE-type"/>
</dbReference>
<organism evidence="7">
    <name type="scientific">freshwater metagenome</name>
    <dbReference type="NCBI Taxonomy" id="449393"/>
    <lineage>
        <taxon>unclassified sequences</taxon>
        <taxon>metagenomes</taxon>
        <taxon>ecological metagenomes</taxon>
    </lineage>
</organism>
<reference evidence="7" key="1">
    <citation type="submission" date="2020-05" db="EMBL/GenBank/DDBJ databases">
        <authorList>
            <person name="Chiriac C."/>
            <person name="Salcher M."/>
            <person name="Ghai R."/>
            <person name="Kavagutti S V."/>
        </authorList>
    </citation>
    <scope>NUCLEOTIDE SEQUENCE</scope>
</reference>
<evidence type="ECO:0000256" key="3">
    <source>
        <dbReference type="ARBA" id="ARBA00022692"/>
    </source>
</evidence>
<keyword evidence="5 6" id="KW-0472">Membrane</keyword>
<protein>
    <submittedName>
        <fullName evidence="7">Unannotated protein</fullName>
    </submittedName>
</protein>
<dbReference type="AlphaFoldDB" id="A0A6J6FCM0"/>
<evidence type="ECO:0000256" key="2">
    <source>
        <dbReference type="ARBA" id="ARBA00022475"/>
    </source>
</evidence>
<keyword evidence="3 6" id="KW-0812">Transmembrane</keyword>
<sequence length="208" mass="21904">MVPLDTLLPFIAFSLVIIAIPGPSVMFAISRALVLGRRGAVITVVGNGIGVFVQAVAVSVGLGILIESNDTLMTVIRLAGAGFLIYLGINSLRHRRDGIDNGDAVSAPQSKHLLRESIIVGMSNPKTIVFFSAIFPQFVDPSRGPIVLQMLILSVVFVIFGISGDAIYALSAGAARDWFAQSPQRIVTIRVIGATLILGLGVTTALLP</sequence>
<dbReference type="Pfam" id="PF01810">
    <property type="entry name" value="LysE"/>
    <property type="match status" value="1"/>
</dbReference>
<evidence type="ECO:0000256" key="6">
    <source>
        <dbReference type="SAM" id="Phobius"/>
    </source>
</evidence>
<dbReference type="GO" id="GO:0015171">
    <property type="term" value="F:amino acid transmembrane transporter activity"/>
    <property type="evidence" value="ECO:0007669"/>
    <property type="project" value="TreeGrafter"/>
</dbReference>
<feature type="transmembrane region" description="Helical" evidence="6">
    <location>
        <begin position="72"/>
        <end position="89"/>
    </location>
</feature>
<evidence type="ECO:0000256" key="5">
    <source>
        <dbReference type="ARBA" id="ARBA00023136"/>
    </source>
</evidence>
<accession>A0A6J6FCM0</accession>
<feature type="transmembrane region" description="Helical" evidence="6">
    <location>
        <begin position="187"/>
        <end position="207"/>
    </location>
</feature>
<evidence type="ECO:0000313" key="7">
    <source>
        <dbReference type="EMBL" id="CAB4586380.1"/>
    </source>
</evidence>
<keyword evidence="4 6" id="KW-1133">Transmembrane helix</keyword>
<feature type="transmembrane region" description="Helical" evidence="6">
    <location>
        <begin position="118"/>
        <end position="139"/>
    </location>
</feature>
<feature type="transmembrane region" description="Helical" evidence="6">
    <location>
        <begin position="6"/>
        <end position="29"/>
    </location>
</feature>
<gene>
    <name evidence="7" type="ORF">UFOPK1788_00252</name>
</gene>
<name>A0A6J6FCM0_9ZZZZ</name>
<comment type="subcellular location">
    <subcellularLocation>
        <location evidence="1">Cell membrane</location>
        <topology evidence="1">Multi-pass membrane protein</topology>
    </subcellularLocation>
</comment>
<dbReference type="EMBL" id="CAEZUE010000018">
    <property type="protein sequence ID" value="CAB4586380.1"/>
    <property type="molecule type" value="Genomic_DNA"/>
</dbReference>
<keyword evidence="2" id="KW-1003">Cell membrane</keyword>
<dbReference type="PIRSF" id="PIRSF006324">
    <property type="entry name" value="LeuE"/>
    <property type="match status" value="1"/>
</dbReference>